<dbReference type="PANTHER" id="PTHR43280:SF2">
    <property type="entry name" value="HTH-TYPE TRANSCRIPTIONAL REGULATOR EXSA"/>
    <property type="match status" value="1"/>
</dbReference>
<comment type="caution">
    <text evidence="5">The sequence shown here is derived from an EMBL/GenBank/DDBJ whole genome shotgun (WGS) entry which is preliminary data.</text>
</comment>
<evidence type="ECO:0000313" key="16">
    <source>
        <dbReference type="Proteomes" id="UP000285642"/>
    </source>
</evidence>
<proteinExistence type="predicted"/>
<evidence type="ECO:0000313" key="14">
    <source>
        <dbReference type="Proteomes" id="UP000283630"/>
    </source>
</evidence>
<accession>A0A3E4F5W4</accession>
<dbReference type="Proteomes" id="UP000285981">
    <property type="component" value="Unassembled WGS sequence"/>
</dbReference>
<dbReference type="EMBL" id="QSOI01000007">
    <property type="protein sequence ID" value="RGI84371.1"/>
    <property type="molecule type" value="Genomic_DNA"/>
</dbReference>
<feature type="domain" description="HTH araC/xylS-type" evidence="4">
    <location>
        <begin position="195"/>
        <end position="294"/>
    </location>
</feature>
<dbReference type="SUPFAM" id="SSF46689">
    <property type="entry name" value="Homeodomain-like"/>
    <property type="match status" value="2"/>
</dbReference>
<evidence type="ECO:0000313" key="7">
    <source>
        <dbReference type="EMBL" id="RGT10079.1"/>
    </source>
</evidence>
<evidence type="ECO:0000313" key="8">
    <source>
        <dbReference type="EMBL" id="RGW48648.1"/>
    </source>
</evidence>
<keyword evidence="2" id="KW-0238">DNA-binding</keyword>
<dbReference type="SUPFAM" id="SSF51182">
    <property type="entry name" value="RmlC-like cupins"/>
    <property type="match status" value="1"/>
</dbReference>
<evidence type="ECO:0000313" key="18">
    <source>
        <dbReference type="Proteomes" id="UP000285981"/>
    </source>
</evidence>
<dbReference type="EMBL" id="QRWH01000004">
    <property type="protein sequence ID" value="RGT10079.1"/>
    <property type="molecule type" value="Genomic_DNA"/>
</dbReference>
<dbReference type="PROSITE" id="PS01124">
    <property type="entry name" value="HTH_ARAC_FAMILY_2"/>
    <property type="match status" value="1"/>
</dbReference>
<dbReference type="Proteomes" id="UP000266376">
    <property type="component" value="Unassembled WGS sequence"/>
</dbReference>
<dbReference type="EMBL" id="QRVU01000077">
    <property type="protein sequence ID" value="RGS68444.1"/>
    <property type="molecule type" value="Genomic_DNA"/>
</dbReference>
<dbReference type="RefSeq" id="WP_117495023.1">
    <property type="nucleotide sequence ID" value="NZ_JAAIOE010000003.1"/>
</dbReference>
<dbReference type="EMBL" id="QSAJ01000053">
    <property type="protein sequence ID" value="RGW48648.1"/>
    <property type="molecule type" value="Genomic_DNA"/>
</dbReference>
<evidence type="ECO:0000313" key="12">
    <source>
        <dbReference type="Proteomes" id="UP000260664"/>
    </source>
</evidence>
<evidence type="ECO:0000313" key="15">
    <source>
        <dbReference type="Proteomes" id="UP000284742"/>
    </source>
</evidence>
<keyword evidence="3" id="KW-0804">Transcription</keyword>
<dbReference type="Proteomes" id="UP000285642">
    <property type="component" value="Unassembled WGS sequence"/>
</dbReference>
<sequence length="299" mass="33909">MALQKCGLNRNNKNKELQPHGSLEFPCAGYESTHTNAICDFIPWHWHEEFEVIHIVEGSMKLQVLSETFTIHEGEIAVINANALHCASGDPYCKLQSLVFSPLLITGNVNSAFASRYILPLISCTRFSGIVLKNKKASASNCFSIAFEALKNDAFAYEFTVREQLGHIMLATYSELEPQQTESCIHQNINSVRVAAILSFIEQHYPENITLSNIAEIVNVSERETLRCFKKITGESPIQYLLKYRLIQSASVLTEYPDKNISIVAEECGFDSPAYYTKKFKEFYLCSPREYRQVHQAVF</sequence>
<evidence type="ECO:0000256" key="3">
    <source>
        <dbReference type="ARBA" id="ARBA00023163"/>
    </source>
</evidence>
<dbReference type="Proteomes" id="UP000284742">
    <property type="component" value="Unassembled WGS sequence"/>
</dbReference>
<dbReference type="Proteomes" id="UP000285652">
    <property type="component" value="Unassembled WGS sequence"/>
</dbReference>
<dbReference type="Proteomes" id="UP000283630">
    <property type="component" value="Unassembled WGS sequence"/>
</dbReference>
<dbReference type="PANTHER" id="PTHR43280">
    <property type="entry name" value="ARAC-FAMILY TRANSCRIPTIONAL REGULATOR"/>
    <property type="match status" value="1"/>
</dbReference>
<dbReference type="EMBL" id="QSFS01000003">
    <property type="protein sequence ID" value="RHA71644.1"/>
    <property type="molecule type" value="Genomic_DNA"/>
</dbReference>
<dbReference type="Pfam" id="PF07883">
    <property type="entry name" value="Cupin_2"/>
    <property type="match status" value="1"/>
</dbReference>
<evidence type="ECO:0000256" key="1">
    <source>
        <dbReference type="ARBA" id="ARBA00023015"/>
    </source>
</evidence>
<evidence type="ECO:0000256" key="2">
    <source>
        <dbReference type="ARBA" id="ARBA00023125"/>
    </source>
</evidence>
<dbReference type="AlphaFoldDB" id="A0A3E4F5W4"/>
<dbReference type="EMBL" id="QRQQ01000015">
    <property type="protein sequence ID" value="RHN13809.1"/>
    <property type="molecule type" value="Genomic_DNA"/>
</dbReference>
<dbReference type="GO" id="GO:0043565">
    <property type="term" value="F:sequence-specific DNA binding"/>
    <property type="evidence" value="ECO:0007669"/>
    <property type="project" value="InterPro"/>
</dbReference>
<gene>
    <name evidence="10" type="ORF">DW860_05725</name>
    <name evidence="9" type="ORF">DW924_03195</name>
    <name evidence="8" type="ORF">DWV67_14645</name>
    <name evidence="7" type="ORF">DWX53_06090</name>
    <name evidence="6" type="ORF">DWX78_12695</name>
    <name evidence="11" type="ORF">DWZ24_13975</name>
    <name evidence="5" type="ORF">DXD84_07535</name>
</gene>
<evidence type="ECO:0000313" key="6">
    <source>
        <dbReference type="EMBL" id="RGS68444.1"/>
    </source>
</evidence>
<dbReference type="GO" id="GO:0003700">
    <property type="term" value="F:DNA-binding transcription factor activity"/>
    <property type="evidence" value="ECO:0007669"/>
    <property type="project" value="InterPro"/>
</dbReference>
<evidence type="ECO:0000313" key="10">
    <source>
        <dbReference type="EMBL" id="RHC08703.1"/>
    </source>
</evidence>
<dbReference type="EMBL" id="QSHK01000003">
    <property type="protein sequence ID" value="RHC08703.1"/>
    <property type="molecule type" value="Genomic_DNA"/>
</dbReference>
<evidence type="ECO:0000313" key="5">
    <source>
        <dbReference type="EMBL" id="RGI84371.1"/>
    </source>
</evidence>
<dbReference type="InterPro" id="IPR018060">
    <property type="entry name" value="HTH_AraC"/>
</dbReference>
<dbReference type="SMART" id="SM00342">
    <property type="entry name" value="HTH_ARAC"/>
    <property type="match status" value="1"/>
</dbReference>
<dbReference type="InterPro" id="IPR011051">
    <property type="entry name" value="RmlC_Cupin_sf"/>
</dbReference>
<keyword evidence="1" id="KW-0805">Transcription regulation</keyword>
<evidence type="ECO:0000313" key="17">
    <source>
        <dbReference type="Proteomes" id="UP000285652"/>
    </source>
</evidence>
<reference evidence="12 13" key="1">
    <citation type="submission" date="2018-08" db="EMBL/GenBank/DDBJ databases">
        <title>A genome reference for cultivated species of the human gut microbiota.</title>
        <authorList>
            <person name="Zou Y."/>
            <person name="Xue W."/>
            <person name="Luo G."/>
        </authorList>
    </citation>
    <scope>NUCLEOTIDE SEQUENCE [LARGE SCALE GENOMIC DNA]</scope>
    <source>
        <strain evidence="8 13">AF12-11</strain>
        <strain evidence="7 14">AF19-4AC</strain>
        <strain evidence="6 18">AF21-25</strain>
        <strain evidence="11 17">AF31-13BH</strain>
        <strain evidence="10 15">AM37-5</strain>
        <strain evidence="9 16">AM42-8</strain>
        <strain evidence="5 12">TM09-19AC</strain>
    </source>
</reference>
<dbReference type="CDD" id="cd02208">
    <property type="entry name" value="cupin_RmlC-like"/>
    <property type="match status" value="1"/>
</dbReference>
<evidence type="ECO:0000313" key="13">
    <source>
        <dbReference type="Proteomes" id="UP000266376"/>
    </source>
</evidence>
<name>A0A3E4F5W4_9FIRM</name>
<dbReference type="Pfam" id="PF12833">
    <property type="entry name" value="HTH_18"/>
    <property type="match status" value="1"/>
</dbReference>
<organism evidence="5 12">
    <name type="scientific">Dorea formicigenerans</name>
    <dbReference type="NCBI Taxonomy" id="39486"/>
    <lineage>
        <taxon>Bacteria</taxon>
        <taxon>Bacillati</taxon>
        <taxon>Bacillota</taxon>
        <taxon>Clostridia</taxon>
        <taxon>Lachnospirales</taxon>
        <taxon>Lachnospiraceae</taxon>
        <taxon>Dorea</taxon>
    </lineage>
</organism>
<dbReference type="Proteomes" id="UP000260664">
    <property type="component" value="Unassembled WGS sequence"/>
</dbReference>
<dbReference type="InterPro" id="IPR014710">
    <property type="entry name" value="RmlC-like_jellyroll"/>
</dbReference>
<dbReference type="Gene3D" id="2.60.120.10">
    <property type="entry name" value="Jelly Rolls"/>
    <property type="match status" value="1"/>
</dbReference>
<dbReference type="Gene3D" id="1.10.10.60">
    <property type="entry name" value="Homeodomain-like"/>
    <property type="match status" value="2"/>
</dbReference>
<dbReference type="InterPro" id="IPR013096">
    <property type="entry name" value="Cupin_2"/>
</dbReference>
<dbReference type="InterPro" id="IPR009057">
    <property type="entry name" value="Homeodomain-like_sf"/>
</dbReference>
<protein>
    <submittedName>
        <fullName evidence="5">AraC family transcriptional regulator</fullName>
    </submittedName>
</protein>
<evidence type="ECO:0000313" key="9">
    <source>
        <dbReference type="EMBL" id="RHA71644.1"/>
    </source>
</evidence>
<evidence type="ECO:0000313" key="11">
    <source>
        <dbReference type="EMBL" id="RHN13809.1"/>
    </source>
</evidence>
<evidence type="ECO:0000259" key="4">
    <source>
        <dbReference type="PROSITE" id="PS01124"/>
    </source>
</evidence>